<name>A0A9W9W0C7_9EURO</name>
<keyword evidence="2" id="KW-1185">Reference proteome</keyword>
<proteinExistence type="predicted"/>
<sequence length="519" mass="58732">MYQPPTYGRPIPKHKIARCQLRFGEKSWSGQTFDNIYVGISGVFRCLGPKVAIAISKSNYLVDYLELEFTHEEPQVPSAVICDSLIAELENYSRTYLEKIVGVALPNEIDEILPDLCSRLWMELDCIPLVLGQQERRRQPADYSILSTYRGWNEKHLDEQADSMVRKCIRSFGVGNIPHLDIGDHGIVNIDTAFHVHLSQAKDFQHSVTPRTWSLVRHYATDLTKRGVRIAIFSATAQGNAAANATILLLRLSHCLDIDMRWFDGLNKNMKDWDLAVYGRQFHALCRNSGITAIDYPNDKYIIVEMANTPSFQHALTVLQAYNEYYDLLKVSASPPFLRKLLLCVRQTHGNTDGDFYASVASHIASNMKDLEKFIAVTPIKLPDQIWNTLLSKAELVILFSDSKDCEGRFLEAVQKKNKTIIRTEGLGPYASLVEINENVFTVGIADFHAMGQCLFQNLTLQGHRHPYNPRPNNICDEITTTGNAVNWLFLASALSNGDRIEPNGEYIYRLAQGRMEES</sequence>
<reference evidence="1" key="1">
    <citation type="submission" date="2022-12" db="EMBL/GenBank/DDBJ databases">
        <authorList>
            <person name="Petersen C."/>
        </authorList>
    </citation>
    <scope>NUCLEOTIDE SEQUENCE</scope>
    <source>
        <strain evidence="1">IBT 29677</strain>
    </source>
</reference>
<evidence type="ECO:0000313" key="1">
    <source>
        <dbReference type="EMBL" id="KAJ5394726.1"/>
    </source>
</evidence>
<dbReference type="Gene3D" id="3.40.50.2000">
    <property type="entry name" value="Glycogen Phosphorylase B"/>
    <property type="match status" value="1"/>
</dbReference>
<dbReference type="RefSeq" id="XP_056488411.1">
    <property type="nucleotide sequence ID" value="XM_056631150.1"/>
</dbReference>
<dbReference type="GeneID" id="81370130"/>
<comment type="caution">
    <text evidence="1">The sequence shown here is derived from an EMBL/GenBank/DDBJ whole genome shotgun (WGS) entry which is preliminary data.</text>
</comment>
<protein>
    <submittedName>
        <fullName evidence="1">Trehalose synthase (Ccg-9)</fullName>
    </submittedName>
</protein>
<gene>
    <name evidence="1" type="ORF">N7509_006513</name>
</gene>
<dbReference type="EMBL" id="JAPZBU010000007">
    <property type="protein sequence ID" value="KAJ5394726.1"/>
    <property type="molecule type" value="Genomic_DNA"/>
</dbReference>
<accession>A0A9W9W0C7</accession>
<dbReference type="OrthoDB" id="937291at2759"/>
<dbReference type="PANTHER" id="PTHR47779">
    <property type="entry name" value="SYNTHASE (CCG-9), PUTATIVE (AFU_ORTHOLOGUE AFUA_3G12100)-RELATED"/>
    <property type="match status" value="1"/>
</dbReference>
<dbReference type="Proteomes" id="UP001147747">
    <property type="component" value="Unassembled WGS sequence"/>
</dbReference>
<reference evidence="1" key="2">
    <citation type="journal article" date="2023" name="IMA Fungus">
        <title>Comparative genomic study of the Penicillium genus elucidates a diverse pangenome and 15 lateral gene transfer events.</title>
        <authorList>
            <person name="Petersen C."/>
            <person name="Sorensen T."/>
            <person name="Nielsen M.R."/>
            <person name="Sondergaard T.E."/>
            <person name="Sorensen J.L."/>
            <person name="Fitzpatrick D.A."/>
            <person name="Frisvad J.C."/>
            <person name="Nielsen K.L."/>
        </authorList>
    </citation>
    <scope>NUCLEOTIDE SEQUENCE</scope>
    <source>
        <strain evidence="1">IBT 29677</strain>
    </source>
</reference>
<evidence type="ECO:0000313" key="2">
    <source>
        <dbReference type="Proteomes" id="UP001147747"/>
    </source>
</evidence>
<dbReference type="AlphaFoldDB" id="A0A9W9W0C7"/>
<dbReference type="PANTHER" id="PTHR47779:SF2">
    <property type="entry name" value="SHOCK TREHALOSE SYNTHASE, PUTATIVE (AFU_ORTHOLOGUE AFUA_5G14780)-RELATED"/>
    <property type="match status" value="1"/>
</dbReference>
<dbReference type="InterPro" id="IPR052078">
    <property type="entry name" value="Trehalose_Metab_GTase"/>
</dbReference>
<organism evidence="1 2">
    <name type="scientific">Penicillium cosmopolitanum</name>
    <dbReference type="NCBI Taxonomy" id="1131564"/>
    <lineage>
        <taxon>Eukaryota</taxon>
        <taxon>Fungi</taxon>
        <taxon>Dikarya</taxon>
        <taxon>Ascomycota</taxon>
        <taxon>Pezizomycotina</taxon>
        <taxon>Eurotiomycetes</taxon>
        <taxon>Eurotiomycetidae</taxon>
        <taxon>Eurotiales</taxon>
        <taxon>Aspergillaceae</taxon>
        <taxon>Penicillium</taxon>
    </lineage>
</organism>